<name>A0A166EF96_9AGAM</name>
<evidence type="ECO:0000256" key="1">
    <source>
        <dbReference type="SAM" id="MobiDB-lite"/>
    </source>
</evidence>
<proteinExistence type="predicted"/>
<evidence type="ECO:0000313" key="3">
    <source>
        <dbReference type="Proteomes" id="UP000076798"/>
    </source>
</evidence>
<evidence type="ECO:0000313" key="2">
    <source>
        <dbReference type="EMBL" id="KZT39528.1"/>
    </source>
</evidence>
<keyword evidence="3" id="KW-1185">Reference proteome</keyword>
<dbReference type="Proteomes" id="UP000076798">
    <property type="component" value="Unassembled WGS sequence"/>
</dbReference>
<accession>A0A166EF96</accession>
<dbReference type="EMBL" id="KV428044">
    <property type="protein sequence ID" value="KZT39528.1"/>
    <property type="molecule type" value="Genomic_DNA"/>
</dbReference>
<sequence>MSHIKPTENDPNVPSHAEETANIQSEFAEKKQVTVVLKDLGAFVQLTLSGPELGSLRSNTSCYGLPLGWS</sequence>
<gene>
    <name evidence="2" type="ORF">SISSUDRAFT_1045384</name>
</gene>
<dbReference type="AlphaFoldDB" id="A0A166EF96"/>
<protein>
    <submittedName>
        <fullName evidence="2">Uncharacterized protein</fullName>
    </submittedName>
</protein>
<reference evidence="2 3" key="1">
    <citation type="journal article" date="2016" name="Mol. Biol. Evol.">
        <title>Comparative Genomics of Early-Diverging Mushroom-Forming Fungi Provides Insights into the Origins of Lignocellulose Decay Capabilities.</title>
        <authorList>
            <person name="Nagy L.G."/>
            <person name="Riley R."/>
            <person name="Tritt A."/>
            <person name="Adam C."/>
            <person name="Daum C."/>
            <person name="Floudas D."/>
            <person name="Sun H."/>
            <person name="Yadav J.S."/>
            <person name="Pangilinan J."/>
            <person name="Larsson K.H."/>
            <person name="Matsuura K."/>
            <person name="Barry K."/>
            <person name="Labutti K."/>
            <person name="Kuo R."/>
            <person name="Ohm R.A."/>
            <person name="Bhattacharya S.S."/>
            <person name="Shirouzu T."/>
            <person name="Yoshinaga Y."/>
            <person name="Martin F.M."/>
            <person name="Grigoriev I.V."/>
            <person name="Hibbett D.S."/>
        </authorList>
    </citation>
    <scope>NUCLEOTIDE SEQUENCE [LARGE SCALE GENOMIC DNA]</scope>
    <source>
        <strain evidence="2 3">HHB10207 ss-3</strain>
    </source>
</reference>
<feature type="region of interest" description="Disordered" evidence="1">
    <location>
        <begin position="1"/>
        <end position="23"/>
    </location>
</feature>
<organism evidence="2 3">
    <name type="scientific">Sistotremastrum suecicum HHB10207 ss-3</name>
    <dbReference type="NCBI Taxonomy" id="1314776"/>
    <lineage>
        <taxon>Eukaryota</taxon>
        <taxon>Fungi</taxon>
        <taxon>Dikarya</taxon>
        <taxon>Basidiomycota</taxon>
        <taxon>Agaricomycotina</taxon>
        <taxon>Agaricomycetes</taxon>
        <taxon>Sistotremastrales</taxon>
        <taxon>Sistotremastraceae</taxon>
        <taxon>Sistotremastrum</taxon>
    </lineage>
</organism>